<dbReference type="PANTHER" id="PTHR11545:SF3">
    <property type="entry name" value="LARGE RIBOSOMAL SUBUNIT PROTEIN UL13"/>
    <property type="match status" value="1"/>
</dbReference>
<dbReference type="InterPro" id="IPR005755">
    <property type="entry name" value="Ribosomal_uL13_euk/arc"/>
</dbReference>
<sequence>NDYYKTDKGYVLGRMWRKGNTCALLAQVVVACCEGINISGNFYRNKLKYLAFFRKRMNTNPCRGPSRIFWRTVRGMLPHKTKRGQAALDRLKVFDGIPPPYDKKKRMVVPATLKVVCLKPTRKFAYLGCLAHQVGWKYQAVTATLEKRKEKAEKNIEKKIDKFTEVLKTHGFLV</sequence>
<reference evidence="11" key="2">
    <citation type="submission" date="2025-08" db="UniProtKB">
        <authorList>
            <consortium name="Ensembl"/>
        </authorList>
    </citation>
    <scope>IDENTIFICATION</scope>
</reference>
<dbReference type="AlphaFoldDB" id="A0A4X1TB39"/>
<dbReference type="GO" id="GO:0003735">
    <property type="term" value="F:structural constituent of ribosome"/>
    <property type="evidence" value="ECO:0007669"/>
    <property type="project" value="InterPro"/>
</dbReference>
<evidence type="ECO:0000256" key="2">
    <source>
        <dbReference type="ARBA" id="ARBA00022845"/>
    </source>
</evidence>
<dbReference type="SUPFAM" id="SSF52161">
    <property type="entry name" value="Ribosomal protein L13"/>
    <property type="match status" value="1"/>
</dbReference>
<dbReference type="CDD" id="cd00392">
    <property type="entry name" value="Ribosomal_L13"/>
    <property type="match status" value="1"/>
</dbReference>
<dbReference type="InterPro" id="IPR036899">
    <property type="entry name" value="Ribosomal_uL13_sf"/>
</dbReference>
<comment type="function">
    <text evidence="9">Associated with ribosomes but is not required for canonical ribosome function and has extra-ribosomal functions. Component of the GAIT (gamma interferon-activated inhibitor of translation) complex which mediates interferon-gamma-induced transcript-selective translation inhibition in inflammation processes. Upon interferon-gamma activation and subsequent phosphorylation dissociates from the ribosome and assembles into the GAIT complex which binds to stem loop-containing GAIT elements in the 3'-UTR of diverse inflammatory mRNAs (such as ceruplasmin) and suppresses their translation. In the GAIT complex interacts with m7G cap-bound eIF4G at or near the eIF3-binding site and blocks the recruitment of the 43S ribosomal complex. Involved in methylation of rRNA.</text>
</comment>
<dbReference type="GO" id="GO:0015934">
    <property type="term" value="C:large ribosomal subunit"/>
    <property type="evidence" value="ECO:0007669"/>
    <property type="project" value="InterPro"/>
</dbReference>
<name>A0A4X1TB39_PIG</name>
<evidence type="ECO:0000313" key="11">
    <source>
        <dbReference type="Ensembl" id="ENSSSCP00070012604.1"/>
    </source>
</evidence>
<evidence type="ECO:0000256" key="7">
    <source>
        <dbReference type="ARBA" id="ARBA00035201"/>
    </source>
</evidence>
<dbReference type="InterPro" id="IPR023563">
    <property type="entry name" value="Ribosomal_uL13_CS"/>
</dbReference>
<accession>A0A4X1TB39</accession>
<reference evidence="11 12" key="1">
    <citation type="submission" date="2017-08" db="EMBL/GenBank/DDBJ databases">
        <title>USMARCv1.0.</title>
        <authorList>
            <person name="Hannum G.I."/>
            <person name="Koren S."/>
            <person name="Schroeder S.G."/>
            <person name="Chin S.C."/>
            <person name="Nonneman D.J."/>
            <person name="Becker S.A."/>
            <person name="Rosen B.D."/>
            <person name="Bickhart D.M."/>
            <person name="Putnam N.H."/>
            <person name="Green R.E."/>
            <person name="Tuggle C.K."/>
            <person name="Liu H."/>
            <person name="Rohrer G.A."/>
            <person name="Warr A."/>
            <person name="Hall R."/>
            <person name="Kim K."/>
            <person name="Hume D.A."/>
            <person name="Talbot R."/>
            <person name="Chow W."/>
            <person name="Howe K."/>
            <person name="Schwartz A.S."/>
            <person name="Watson M."/>
            <person name="Archibald A.L."/>
            <person name="Phillippy A.M."/>
            <person name="Smith T.P.L."/>
        </authorList>
    </citation>
    <scope>NUCLEOTIDE SEQUENCE [LARGE SCALE GENOMIC DNA]</scope>
</reference>
<dbReference type="GO" id="GO:0006412">
    <property type="term" value="P:translation"/>
    <property type="evidence" value="ECO:0007669"/>
    <property type="project" value="InterPro"/>
</dbReference>
<keyword evidence="4 10" id="KW-0689">Ribosomal protein</keyword>
<dbReference type="Ensembl" id="ENSSSCT00070015245.1">
    <property type="protein sequence ID" value="ENSSSCP00070012604.1"/>
    <property type="gene ID" value="ENSSSCG00070007908.1"/>
</dbReference>
<dbReference type="Gene3D" id="3.90.1180.10">
    <property type="entry name" value="Ribosomal protein L13"/>
    <property type="match status" value="1"/>
</dbReference>
<evidence type="ECO:0000313" key="12">
    <source>
        <dbReference type="Proteomes" id="UP000314985"/>
    </source>
</evidence>
<dbReference type="PANTHER" id="PTHR11545">
    <property type="entry name" value="RIBOSOMAL PROTEIN L13"/>
    <property type="match status" value="1"/>
</dbReference>
<keyword evidence="3" id="KW-0164">Citrullination</keyword>
<evidence type="ECO:0000256" key="6">
    <source>
        <dbReference type="ARBA" id="ARBA00026018"/>
    </source>
</evidence>
<proteinExistence type="inferred from homology"/>
<keyword evidence="5 10" id="KW-0687">Ribonucleoprotein</keyword>
<dbReference type="FunFam" id="3.90.1180.10:FF:000002">
    <property type="entry name" value="60S ribosomal protein L16"/>
    <property type="match status" value="1"/>
</dbReference>
<dbReference type="Gene3D" id="6.10.250.3250">
    <property type="match status" value="1"/>
</dbReference>
<evidence type="ECO:0000256" key="8">
    <source>
        <dbReference type="ARBA" id="ARBA00035367"/>
    </source>
</evidence>
<keyword evidence="2" id="KW-0810">Translation regulation</keyword>
<dbReference type="NCBIfam" id="TIGR01077">
    <property type="entry name" value="L13_A_E"/>
    <property type="match status" value="1"/>
</dbReference>
<evidence type="ECO:0000256" key="1">
    <source>
        <dbReference type="ARBA" id="ARBA00006227"/>
    </source>
</evidence>
<evidence type="ECO:0000256" key="9">
    <source>
        <dbReference type="ARBA" id="ARBA00045421"/>
    </source>
</evidence>
<comment type="similarity">
    <text evidence="1 10">Belongs to the universal ribosomal protein uL13 family.</text>
</comment>
<dbReference type="InterPro" id="IPR005822">
    <property type="entry name" value="Ribosomal_uL13"/>
</dbReference>
<dbReference type="GO" id="GO:0006417">
    <property type="term" value="P:regulation of translation"/>
    <property type="evidence" value="ECO:0007669"/>
    <property type="project" value="UniProtKB-KW"/>
</dbReference>
<comment type="subunit">
    <text evidence="6">Component of the 60S ribosome. Component of the GAIT complex. Interacts with EIF4G1.</text>
</comment>
<protein>
    <recommendedName>
        <fullName evidence="7">Large ribosomal subunit protein uL13</fullName>
    </recommendedName>
    <alternativeName>
        <fullName evidence="8">60S ribosomal protein L13a</fullName>
    </alternativeName>
</protein>
<evidence type="ECO:0000256" key="3">
    <source>
        <dbReference type="ARBA" id="ARBA00022934"/>
    </source>
</evidence>
<dbReference type="Pfam" id="PF00572">
    <property type="entry name" value="Ribosomal_L13"/>
    <property type="match status" value="1"/>
</dbReference>
<dbReference type="PROSITE" id="PS00783">
    <property type="entry name" value="RIBOSOMAL_L13"/>
    <property type="match status" value="1"/>
</dbReference>
<organism evidence="11 12">
    <name type="scientific">Sus scrofa</name>
    <name type="common">Pig</name>
    <dbReference type="NCBI Taxonomy" id="9823"/>
    <lineage>
        <taxon>Eukaryota</taxon>
        <taxon>Metazoa</taxon>
        <taxon>Chordata</taxon>
        <taxon>Craniata</taxon>
        <taxon>Vertebrata</taxon>
        <taxon>Euteleostomi</taxon>
        <taxon>Mammalia</taxon>
        <taxon>Eutheria</taxon>
        <taxon>Laurasiatheria</taxon>
        <taxon>Artiodactyla</taxon>
        <taxon>Suina</taxon>
        <taxon>Suidae</taxon>
        <taxon>Sus</taxon>
    </lineage>
</organism>
<evidence type="ECO:0000256" key="4">
    <source>
        <dbReference type="ARBA" id="ARBA00022980"/>
    </source>
</evidence>
<dbReference type="Proteomes" id="UP000314985">
    <property type="component" value="Chromosome 12"/>
</dbReference>
<evidence type="ECO:0000256" key="10">
    <source>
        <dbReference type="RuleBase" id="RU003877"/>
    </source>
</evidence>
<evidence type="ECO:0000256" key="5">
    <source>
        <dbReference type="ARBA" id="ARBA00023274"/>
    </source>
</evidence>